<dbReference type="EMBL" id="QDKM01000001">
    <property type="protein sequence ID" value="PVH30322.1"/>
    <property type="molecule type" value="Genomic_DNA"/>
</dbReference>
<dbReference type="RefSeq" id="WP_116556734.1">
    <property type="nucleotide sequence ID" value="NZ_QDKM01000001.1"/>
</dbReference>
<protein>
    <recommendedName>
        <fullName evidence="4">Type I restriction modification DNA specificity domain-containing protein</fullName>
    </recommendedName>
</protein>
<dbReference type="InterPro" id="IPR044946">
    <property type="entry name" value="Restrct_endonuc_typeI_TRD_sf"/>
</dbReference>
<dbReference type="InterPro" id="IPR000055">
    <property type="entry name" value="Restrct_endonuc_typeI_TRD"/>
</dbReference>
<dbReference type="CDD" id="cd17246">
    <property type="entry name" value="RMtype1_S_SonII-TRD2-CR2_like"/>
    <property type="match status" value="1"/>
</dbReference>
<accession>A0A2T8HY86</accession>
<sequence length="403" mass="44523">MSSAWKKFPLSKICEKVSVGHVGTTSPYYRDTGVAFLRTQNVGADGLLLRDLKYITPEFHSSLKKSQLKGGDLLLTRVVTDTMKCGIVPPSLGEANCANVILIRPKPELSSRFLHHLISSPLAQTYLLGKRVGSAQQVVNTKILKDWEIPLPPLEEQQRIVAVLDEAFEGLARARAHAEANVQNAQDLFESYLGAIFTRHAADWISAPLQELVERDCTLSYGIVQPGDDVSGGLPIVRPTDLGRRIITLNGLKQIDPARANGYTRTKLKGTEILLCVRGSTGVLAMASEELKGANVTRGIVPVRFEPGRMDQKLGYYQFRSKPVQDQIRAGTYGAALMQINIRDVRQITFVVPPLDQQAAMVERIESIANDFDTLVKDYSRKLQSLDDLRQSLLQKAFGGELT</sequence>
<dbReference type="Gene3D" id="3.90.220.20">
    <property type="entry name" value="DNA methylase specificity domains"/>
    <property type="match status" value="2"/>
</dbReference>
<name>A0A2T8HY86_9RHOB</name>
<evidence type="ECO:0000256" key="3">
    <source>
        <dbReference type="ARBA" id="ARBA00023125"/>
    </source>
</evidence>
<keyword evidence="2" id="KW-0680">Restriction system</keyword>
<keyword evidence="6" id="KW-1185">Reference proteome</keyword>
<dbReference type="OrthoDB" id="164285at2"/>
<evidence type="ECO:0000313" key="5">
    <source>
        <dbReference type="EMBL" id="PVH30322.1"/>
    </source>
</evidence>
<dbReference type="InterPro" id="IPR052021">
    <property type="entry name" value="Type-I_RS_S_subunit"/>
</dbReference>
<dbReference type="AlphaFoldDB" id="A0A2T8HY86"/>
<dbReference type="GO" id="GO:0003677">
    <property type="term" value="F:DNA binding"/>
    <property type="evidence" value="ECO:0007669"/>
    <property type="project" value="UniProtKB-KW"/>
</dbReference>
<evidence type="ECO:0000259" key="4">
    <source>
        <dbReference type="Pfam" id="PF01420"/>
    </source>
</evidence>
<dbReference type="Pfam" id="PF01420">
    <property type="entry name" value="Methylase_S"/>
    <property type="match status" value="1"/>
</dbReference>
<keyword evidence="3" id="KW-0238">DNA-binding</keyword>
<evidence type="ECO:0000256" key="1">
    <source>
        <dbReference type="ARBA" id="ARBA00010923"/>
    </source>
</evidence>
<evidence type="ECO:0000256" key="2">
    <source>
        <dbReference type="ARBA" id="ARBA00022747"/>
    </source>
</evidence>
<comment type="similarity">
    <text evidence="1">Belongs to the type-I restriction system S methylase family.</text>
</comment>
<comment type="caution">
    <text evidence="5">The sequence shown here is derived from an EMBL/GenBank/DDBJ whole genome shotgun (WGS) entry which is preliminary data.</text>
</comment>
<dbReference type="SUPFAM" id="SSF116734">
    <property type="entry name" value="DNA methylase specificity domain"/>
    <property type="match status" value="2"/>
</dbReference>
<dbReference type="PANTHER" id="PTHR30408">
    <property type="entry name" value="TYPE-1 RESTRICTION ENZYME ECOKI SPECIFICITY PROTEIN"/>
    <property type="match status" value="1"/>
</dbReference>
<gene>
    <name evidence="5" type="ORF">DDE20_01850</name>
</gene>
<feature type="domain" description="Type I restriction modification DNA specificity" evidence="4">
    <location>
        <begin position="4"/>
        <end position="166"/>
    </location>
</feature>
<proteinExistence type="inferred from homology"/>
<evidence type="ECO:0000313" key="6">
    <source>
        <dbReference type="Proteomes" id="UP000245911"/>
    </source>
</evidence>
<dbReference type="GO" id="GO:0009307">
    <property type="term" value="P:DNA restriction-modification system"/>
    <property type="evidence" value="ECO:0007669"/>
    <property type="project" value="UniProtKB-KW"/>
</dbReference>
<dbReference type="Proteomes" id="UP000245911">
    <property type="component" value="Unassembled WGS sequence"/>
</dbReference>
<dbReference type="PANTHER" id="PTHR30408:SF12">
    <property type="entry name" value="TYPE I RESTRICTION ENZYME MJAVIII SPECIFICITY SUBUNIT"/>
    <property type="match status" value="1"/>
</dbReference>
<organism evidence="5 6">
    <name type="scientific">Pararhodobacter oceanensis</name>
    <dbReference type="NCBI Taxonomy" id="2172121"/>
    <lineage>
        <taxon>Bacteria</taxon>
        <taxon>Pseudomonadati</taxon>
        <taxon>Pseudomonadota</taxon>
        <taxon>Alphaproteobacteria</taxon>
        <taxon>Rhodobacterales</taxon>
        <taxon>Paracoccaceae</taxon>
        <taxon>Pararhodobacter</taxon>
    </lineage>
</organism>
<reference evidence="5 6" key="1">
    <citation type="submission" date="2018-04" db="EMBL/GenBank/DDBJ databases">
        <title>Pararhodobacter oceanense sp. nov., isolated from marine intertidal sediment.</title>
        <authorList>
            <person name="Wang X.-L."/>
            <person name="Du Z.-J."/>
        </authorList>
    </citation>
    <scope>NUCLEOTIDE SEQUENCE [LARGE SCALE GENOMIC DNA]</scope>
    <source>
        <strain evidence="5 6">AM505</strain>
    </source>
</reference>